<name>A0A0K2JJA1_SPIKU</name>
<evidence type="ECO:0000313" key="1">
    <source>
        <dbReference type="EMBL" id="ALA98523.1"/>
    </source>
</evidence>
<dbReference type="EMBL" id="CP010899">
    <property type="protein sequence ID" value="ALA98523.1"/>
    <property type="molecule type" value="Genomic_DNA"/>
</dbReference>
<dbReference type="STRING" id="273035.SKUN_001666"/>
<keyword evidence="2" id="KW-1185">Reference proteome</keyword>
<organism evidence="1 2">
    <name type="scientific">Spiroplasma kunkelii CR2-3x</name>
    <dbReference type="NCBI Taxonomy" id="273035"/>
    <lineage>
        <taxon>Bacteria</taxon>
        <taxon>Bacillati</taxon>
        <taxon>Mycoplasmatota</taxon>
        <taxon>Mollicutes</taxon>
        <taxon>Entomoplasmatales</taxon>
        <taxon>Spiroplasmataceae</taxon>
        <taxon>Spiroplasma</taxon>
    </lineage>
</organism>
<dbReference type="AlphaFoldDB" id="A0A0K2JJA1"/>
<accession>A0A0K2JJA1</accession>
<reference evidence="1 2" key="1">
    <citation type="journal article" date="2015" name="Genome Announc.">
        <title>Complete Genome Sequence of Spiroplasma kunkelii Strain CR2-3x, Causal Agent of Corn Stunt Disease in Zea mays L.</title>
        <authorList>
            <person name="Davis R.E."/>
            <person name="Shao J."/>
            <person name="Dally E.L."/>
            <person name="Zhao Y."/>
            <person name="Gasparich G.E."/>
            <person name="Gaynor B.J."/>
            <person name="Athey J.C."/>
            <person name="Harrison N.A."/>
            <person name="Donofrio N."/>
        </authorList>
    </citation>
    <scope>NUCLEOTIDE SEQUENCE [LARGE SCALE GENOMIC DNA]</scope>
    <source>
        <strain evidence="1 2">CR2-3x</strain>
    </source>
</reference>
<evidence type="ECO:0000313" key="2">
    <source>
        <dbReference type="Proteomes" id="UP000062963"/>
    </source>
</evidence>
<sequence>MVIIWPLIKIHILSIINKPNLLFIINQLATENQEIISGIIYSDKFLKLRKVNNFKIENKPIIPIKPNDNKKINKKNIKIKKAYQK</sequence>
<dbReference type="RefSeq" id="WP_144416786.1">
    <property type="nucleotide sequence ID" value="NZ_CP010899.1"/>
</dbReference>
<dbReference type="Proteomes" id="UP000062963">
    <property type="component" value="Chromosome"/>
</dbReference>
<proteinExistence type="predicted"/>
<protein>
    <submittedName>
        <fullName evidence="1">Uncharacterized protein</fullName>
    </submittedName>
</protein>
<dbReference type="KEGG" id="skn:SKUN_001666"/>
<gene>
    <name evidence="1" type="ORF">SKUN_001666</name>
</gene>